<proteinExistence type="predicted"/>
<gene>
    <name evidence="1" type="ORF">GA0070604_4687</name>
</gene>
<evidence type="ECO:0000313" key="1">
    <source>
        <dbReference type="EMBL" id="SCL62201.1"/>
    </source>
</evidence>
<sequence length="63" mass="6669">MSDRELYCDICRGVMLFETPPQADGHAGWSELACTGCGAGLLVADAAVRAPRPGRRPAPRRAA</sequence>
<organism evidence="1 2">
    <name type="scientific">Micromonospora eburnea</name>
    <dbReference type="NCBI Taxonomy" id="227316"/>
    <lineage>
        <taxon>Bacteria</taxon>
        <taxon>Bacillati</taxon>
        <taxon>Actinomycetota</taxon>
        <taxon>Actinomycetes</taxon>
        <taxon>Micromonosporales</taxon>
        <taxon>Micromonosporaceae</taxon>
        <taxon>Micromonospora</taxon>
    </lineage>
</organism>
<dbReference type="RefSeq" id="WP_091122531.1">
    <property type="nucleotide sequence ID" value="NZ_FMHY01000002.1"/>
</dbReference>
<evidence type="ECO:0000313" key="2">
    <source>
        <dbReference type="Proteomes" id="UP000199696"/>
    </source>
</evidence>
<dbReference type="Proteomes" id="UP000199696">
    <property type="component" value="Unassembled WGS sequence"/>
</dbReference>
<keyword evidence="2" id="KW-1185">Reference proteome</keyword>
<dbReference type="EMBL" id="FMHY01000002">
    <property type="protein sequence ID" value="SCL62201.1"/>
    <property type="molecule type" value="Genomic_DNA"/>
</dbReference>
<reference evidence="2" key="1">
    <citation type="submission" date="2016-06" db="EMBL/GenBank/DDBJ databases">
        <authorList>
            <person name="Varghese N."/>
            <person name="Submissions Spin"/>
        </authorList>
    </citation>
    <scope>NUCLEOTIDE SEQUENCE [LARGE SCALE GENOMIC DNA]</scope>
    <source>
        <strain evidence="2">DSM 44814</strain>
    </source>
</reference>
<name>A0A1C6V780_9ACTN</name>
<dbReference type="AlphaFoldDB" id="A0A1C6V780"/>
<protein>
    <submittedName>
        <fullName evidence="1">Uncharacterized protein</fullName>
    </submittedName>
</protein>
<accession>A0A1C6V780</accession>
<dbReference type="OrthoDB" id="3831322at2"/>